<proteinExistence type="predicted"/>
<dbReference type="RefSeq" id="WP_206722775.1">
    <property type="nucleotide sequence ID" value="NZ_CP071090.1"/>
</dbReference>
<sequence>MEEHFLLLPEALPSTAVTGLQAPALAELRRELERAGRLSVHEVRGLRLAEEHRKSGGPVLWSFPTLADALVCCQDGPVDPRFLTQGPPPMHIARVTGARLLADTRFIRAAPGSLATEVPGLLPVRQQAFLRHAAYAQEQWLLALTPEALARAPRLPPQRALESALDVTLRATKERTERERLKRLPRALGAWRPDALQSFAPLREHAAAAFAVG</sequence>
<organism evidence="1 2">
    <name type="scientific">Pyxidicoccus parkwayensis</name>
    <dbReference type="NCBI Taxonomy" id="2813578"/>
    <lineage>
        <taxon>Bacteria</taxon>
        <taxon>Pseudomonadati</taxon>
        <taxon>Myxococcota</taxon>
        <taxon>Myxococcia</taxon>
        <taxon>Myxococcales</taxon>
        <taxon>Cystobacterineae</taxon>
        <taxon>Myxococcaceae</taxon>
        <taxon>Pyxidicoccus</taxon>
    </lineage>
</organism>
<dbReference type="Proteomes" id="UP000662747">
    <property type="component" value="Chromosome"/>
</dbReference>
<reference evidence="1 2" key="1">
    <citation type="submission" date="2021-02" db="EMBL/GenBank/DDBJ databases">
        <title>De Novo genome assembly of isolated myxobacteria.</title>
        <authorList>
            <person name="Stevens D.C."/>
        </authorList>
    </citation>
    <scope>NUCLEOTIDE SEQUENCE [LARGE SCALE GENOMIC DNA]</scope>
    <source>
        <strain evidence="2">SCPEA02</strain>
    </source>
</reference>
<evidence type="ECO:0000313" key="2">
    <source>
        <dbReference type="Proteomes" id="UP000662747"/>
    </source>
</evidence>
<keyword evidence="2" id="KW-1185">Reference proteome</keyword>
<accession>A0ABX7NUY5</accession>
<gene>
    <name evidence="1" type="ORF">JY651_39345</name>
</gene>
<evidence type="ECO:0008006" key="3">
    <source>
        <dbReference type="Google" id="ProtNLM"/>
    </source>
</evidence>
<name>A0ABX7NUY5_9BACT</name>
<evidence type="ECO:0000313" key="1">
    <source>
        <dbReference type="EMBL" id="QSQ21196.1"/>
    </source>
</evidence>
<dbReference type="EMBL" id="CP071090">
    <property type="protein sequence ID" value="QSQ21196.1"/>
    <property type="molecule type" value="Genomic_DNA"/>
</dbReference>
<protein>
    <recommendedName>
        <fullName evidence="3">DEAD/DEAH box helicase</fullName>
    </recommendedName>
</protein>